<evidence type="ECO:0000313" key="12">
    <source>
        <dbReference type="Proteomes" id="UP000008311"/>
    </source>
</evidence>
<dbReference type="AlphaFoldDB" id="B9RVY2"/>
<protein>
    <submittedName>
        <fullName evidence="11">Uncharacterized protein</fullName>
    </submittedName>
</protein>
<evidence type="ECO:0000256" key="4">
    <source>
        <dbReference type="ARBA" id="ARBA00022692"/>
    </source>
</evidence>
<dbReference type="PANTHER" id="PTHR32219:SF16">
    <property type="entry name" value="CORE-2_I-BRANCHING BETA-1,6-N-ACETYLGLUCOSAMINYLTRANSFERASE FAMILY PROTEIN"/>
    <property type="match status" value="1"/>
</dbReference>
<evidence type="ECO:0000256" key="2">
    <source>
        <dbReference type="ARBA" id="ARBA00004389"/>
    </source>
</evidence>
<reference evidence="12" key="1">
    <citation type="journal article" date="2010" name="Nat. Biotechnol.">
        <title>Draft genome sequence of the oilseed species Ricinus communis.</title>
        <authorList>
            <person name="Chan A.P."/>
            <person name="Crabtree J."/>
            <person name="Zhao Q."/>
            <person name="Lorenzi H."/>
            <person name="Orvis J."/>
            <person name="Puiu D."/>
            <person name="Melake-Berhan A."/>
            <person name="Jones K.M."/>
            <person name="Redman J."/>
            <person name="Chen G."/>
            <person name="Cahoon E.B."/>
            <person name="Gedil M."/>
            <person name="Stanke M."/>
            <person name="Haas B.J."/>
            <person name="Wortman J.R."/>
            <person name="Fraser-Liggett C.M."/>
            <person name="Ravel J."/>
            <person name="Rabinowicz P.D."/>
        </authorList>
    </citation>
    <scope>NUCLEOTIDE SEQUENCE [LARGE SCALE GENOMIC DNA]</scope>
    <source>
        <strain evidence="12">cv. Hale</strain>
    </source>
</reference>
<evidence type="ECO:0000256" key="5">
    <source>
        <dbReference type="ARBA" id="ARBA00022824"/>
    </source>
</evidence>
<evidence type="ECO:0000256" key="9">
    <source>
        <dbReference type="ARBA" id="ARBA00038080"/>
    </source>
</evidence>
<keyword evidence="4" id="KW-0812">Transmembrane</keyword>
<dbReference type="InParanoid" id="B9RVY2"/>
<keyword evidence="8" id="KW-0472">Membrane</keyword>
<dbReference type="EMBL" id="EQ973822">
    <property type="protein sequence ID" value="EEF44419.1"/>
    <property type="molecule type" value="Genomic_DNA"/>
</dbReference>
<proteinExistence type="inferred from homology"/>
<name>B9RVY2_RICCO</name>
<dbReference type="Proteomes" id="UP000008311">
    <property type="component" value="Unassembled WGS sequence"/>
</dbReference>
<organism evidence="11 12">
    <name type="scientific">Ricinus communis</name>
    <name type="common">Castor bean</name>
    <dbReference type="NCBI Taxonomy" id="3988"/>
    <lineage>
        <taxon>Eukaryota</taxon>
        <taxon>Viridiplantae</taxon>
        <taxon>Streptophyta</taxon>
        <taxon>Embryophyta</taxon>
        <taxon>Tracheophyta</taxon>
        <taxon>Spermatophyta</taxon>
        <taxon>Magnoliopsida</taxon>
        <taxon>eudicotyledons</taxon>
        <taxon>Gunneridae</taxon>
        <taxon>Pentapetalae</taxon>
        <taxon>rosids</taxon>
        <taxon>fabids</taxon>
        <taxon>Malpighiales</taxon>
        <taxon>Euphorbiaceae</taxon>
        <taxon>Acalyphoideae</taxon>
        <taxon>Acalypheae</taxon>
        <taxon>Ricinus</taxon>
    </lineage>
</organism>
<keyword evidence="6" id="KW-1133">Transmembrane helix</keyword>
<feature type="coiled-coil region" evidence="10">
    <location>
        <begin position="215"/>
        <end position="277"/>
    </location>
</feature>
<dbReference type="GO" id="GO:0005886">
    <property type="term" value="C:plasma membrane"/>
    <property type="evidence" value="ECO:0007669"/>
    <property type="project" value="UniProtKB-SubCell"/>
</dbReference>
<evidence type="ECO:0000256" key="7">
    <source>
        <dbReference type="ARBA" id="ARBA00023054"/>
    </source>
</evidence>
<dbReference type="OrthoDB" id="1096364at2759"/>
<evidence type="ECO:0000256" key="6">
    <source>
        <dbReference type="ARBA" id="ARBA00022989"/>
    </source>
</evidence>
<accession>B9RVY2</accession>
<comment type="similarity">
    <text evidence="9">Belongs to the plant Proton pump-interactor protein family.</text>
</comment>
<dbReference type="InterPro" id="IPR055282">
    <property type="entry name" value="PPI1-4"/>
</dbReference>
<dbReference type="KEGG" id="rcu:8262049"/>
<keyword evidence="12" id="KW-1185">Reference proteome</keyword>
<dbReference type="eggNOG" id="ENOG502SQHE">
    <property type="taxonomic scope" value="Eukaryota"/>
</dbReference>
<comment type="subcellular location">
    <subcellularLocation>
        <location evidence="1">Cell membrane</location>
        <topology evidence="1">Single-pass membrane protein</topology>
    </subcellularLocation>
    <subcellularLocation>
        <location evidence="2">Endoplasmic reticulum membrane</location>
        <topology evidence="2">Single-pass membrane protein</topology>
    </subcellularLocation>
</comment>
<evidence type="ECO:0000313" key="11">
    <source>
        <dbReference type="EMBL" id="EEF44419.1"/>
    </source>
</evidence>
<dbReference type="PANTHER" id="PTHR32219">
    <property type="entry name" value="RNA-BINDING PROTEIN YLMH-RELATED"/>
    <property type="match status" value="1"/>
</dbReference>
<dbReference type="OMA" id="KRRANRC"/>
<evidence type="ECO:0000256" key="8">
    <source>
        <dbReference type="ARBA" id="ARBA00023136"/>
    </source>
</evidence>
<gene>
    <name evidence="11" type="ORF">RCOM_1174060</name>
</gene>
<keyword evidence="7 10" id="KW-0175">Coiled coil</keyword>
<dbReference type="STRING" id="3988.B9RVY2"/>
<evidence type="ECO:0000256" key="1">
    <source>
        <dbReference type="ARBA" id="ARBA00004162"/>
    </source>
</evidence>
<keyword evidence="5" id="KW-0256">Endoplasmic reticulum</keyword>
<sequence>MEKLNDGVADKDLIKFLSCQDLTSICTIEQAEKLIECMDHKALEISKKLEARKRDEYSIYRRRNDESLRCEVAYDKDKLDYLQLALDKLSFANNAYYDRPIKSCLFEDEVHFNNLHFLLLHGSKSLAEEKKLIRETKKGKQKGPVGSCSTLGMLNASIWGLICQSYHCSYSIDEVQYRKIIEEMNQLKCIREKAIANAAVKGRIWNSLGSKETIQDEVKESKIELTGKLDRLREKGLAVRAKFKKSEESLEAIQKDINSLREKLMEANRIKRRANRCLLKLTKEQD</sequence>
<dbReference type="GO" id="GO:0005789">
    <property type="term" value="C:endoplasmic reticulum membrane"/>
    <property type="evidence" value="ECO:0007669"/>
    <property type="project" value="UniProtKB-SubCell"/>
</dbReference>
<evidence type="ECO:0000256" key="3">
    <source>
        <dbReference type="ARBA" id="ARBA00022475"/>
    </source>
</evidence>
<keyword evidence="3" id="KW-1003">Cell membrane</keyword>
<evidence type="ECO:0000256" key="10">
    <source>
        <dbReference type="SAM" id="Coils"/>
    </source>
</evidence>